<name>A0A366IK71_9MICO</name>
<keyword evidence="2" id="KW-1185">Reference proteome</keyword>
<dbReference type="AlphaFoldDB" id="A0A366IK71"/>
<evidence type="ECO:0000313" key="2">
    <source>
        <dbReference type="Proteomes" id="UP000253509"/>
    </source>
</evidence>
<dbReference type="Gene3D" id="3.20.20.210">
    <property type="match status" value="1"/>
</dbReference>
<proteinExistence type="predicted"/>
<dbReference type="SUPFAM" id="SSF51726">
    <property type="entry name" value="UROD/MetE-like"/>
    <property type="match status" value="1"/>
</dbReference>
<evidence type="ECO:0000313" key="1">
    <source>
        <dbReference type="EMBL" id="RBP72325.1"/>
    </source>
</evidence>
<dbReference type="Proteomes" id="UP000253509">
    <property type="component" value="Unassembled WGS sequence"/>
</dbReference>
<reference evidence="1 2" key="1">
    <citation type="submission" date="2018-06" db="EMBL/GenBank/DDBJ databases">
        <title>Freshwater and sediment microbial communities from various areas in North America, analyzing microbe dynamics in response to fracking.</title>
        <authorList>
            <person name="Lamendella R."/>
        </authorList>
    </citation>
    <scope>NUCLEOTIDE SEQUENCE [LARGE SCALE GENOMIC DNA]</scope>
    <source>
        <strain evidence="1 2">3b_TX</strain>
    </source>
</reference>
<dbReference type="RefSeq" id="WP_113903853.1">
    <property type="nucleotide sequence ID" value="NZ_QNSB01000004.1"/>
</dbReference>
<organism evidence="1 2">
    <name type="scientific">Brevibacterium celere</name>
    <dbReference type="NCBI Taxonomy" id="225845"/>
    <lineage>
        <taxon>Bacteria</taxon>
        <taxon>Bacillati</taxon>
        <taxon>Actinomycetota</taxon>
        <taxon>Actinomycetes</taxon>
        <taxon>Micrococcales</taxon>
        <taxon>Brevibacteriaceae</taxon>
        <taxon>Brevibacterium</taxon>
    </lineage>
</organism>
<sequence length="351" mass="38033">MTNSTPRLTGAHLVGSVSQDTAADTFTIVSEHLGDAVARIPDGEVGERFHWMLFQGSAFEATAGLSRLPIDPILVAGFDVRPFAIDADTESLEFGPLGYAAAAADSYADFSRLRDAGTIPEGIRFQVSLPSPLAPVTTFVAPADRKRVYPAYRDALAREIRAITEAVPHEDLAIQFDLATEFAYIEKVNLGGGVPQLWTDGDLVADLVSLVAEAAAHVPDDVELGFHLCYGDVGEKHFTEPPTTENLVRVANELTRQVAHPIAWIHLPVPIERCDDDYFAPLAGLKTDRARIVLGLVHHEDGIEGAQRRIAAAGRWIPEFGIATECGFGRGPKERTPGLLQLHADILDRFA</sequence>
<dbReference type="InterPro" id="IPR038071">
    <property type="entry name" value="UROD/MetE-like_sf"/>
</dbReference>
<gene>
    <name evidence="1" type="ORF">DFO65_104283</name>
</gene>
<evidence type="ECO:0008006" key="3">
    <source>
        <dbReference type="Google" id="ProtNLM"/>
    </source>
</evidence>
<comment type="caution">
    <text evidence="1">The sequence shown here is derived from an EMBL/GenBank/DDBJ whole genome shotgun (WGS) entry which is preliminary data.</text>
</comment>
<accession>A0A366IK71</accession>
<protein>
    <recommendedName>
        <fullName evidence="3">Methionine synthase II (Cobalamin-independent)</fullName>
    </recommendedName>
</protein>
<dbReference type="EMBL" id="QNSB01000004">
    <property type="protein sequence ID" value="RBP72325.1"/>
    <property type="molecule type" value="Genomic_DNA"/>
</dbReference>